<dbReference type="EMBL" id="AZGY01000013">
    <property type="protein sequence ID" value="KZZ93382.1"/>
    <property type="molecule type" value="Genomic_DNA"/>
</dbReference>
<accession>A0A168A2G9</accession>
<protein>
    <submittedName>
        <fullName evidence="1">Uncharacterized protein</fullName>
    </submittedName>
</protein>
<gene>
    <name evidence="1" type="ORF">AAL_05767</name>
</gene>
<keyword evidence="2" id="KW-1185">Reference proteome</keyword>
<organism evidence="1 2">
    <name type="scientific">Moelleriella libera RCEF 2490</name>
    <dbReference type="NCBI Taxonomy" id="1081109"/>
    <lineage>
        <taxon>Eukaryota</taxon>
        <taxon>Fungi</taxon>
        <taxon>Dikarya</taxon>
        <taxon>Ascomycota</taxon>
        <taxon>Pezizomycotina</taxon>
        <taxon>Sordariomycetes</taxon>
        <taxon>Hypocreomycetidae</taxon>
        <taxon>Hypocreales</taxon>
        <taxon>Clavicipitaceae</taxon>
        <taxon>Moelleriella</taxon>
    </lineage>
</organism>
<name>A0A168A2G9_9HYPO</name>
<evidence type="ECO:0000313" key="2">
    <source>
        <dbReference type="Proteomes" id="UP000078544"/>
    </source>
</evidence>
<evidence type="ECO:0000313" key="1">
    <source>
        <dbReference type="EMBL" id="KZZ93382.1"/>
    </source>
</evidence>
<reference evidence="1 2" key="1">
    <citation type="journal article" date="2016" name="Genome Biol. Evol.">
        <title>Divergent and convergent evolution of fungal pathogenicity.</title>
        <authorList>
            <person name="Shang Y."/>
            <person name="Xiao G."/>
            <person name="Zheng P."/>
            <person name="Cen K."/>
            <person name="Zhan S."/>
            <person name="Wang C."/>
        </authorList>
    </citation>
    <scope>NUCLEOTIDE SEQUENCE [LARGE SCALE GENOMIC DNA]</scope>
    <source>
        <strain evidence="1 2">RCEF 2490</strain>
    </source>
</reference>
<dbReference type="Proteomes" id="UP000078544">
    <property type="component" value="Unassembled WGS sequence"/>
</dbReference>
<proteinExistence type="predicted"/>
<sequence length="188" mass="20402">MLDDVTGCDISIQPGTSVFVTCETVTNRQVTVNYSVDPATDFAAASIRRLARGTIAPSSPPQHLVLSAYGPAGFELHPQQLRAIGALSYDRATKSAIESQPVVVSGHGQDRVGTFNVVYPSWNDNNEPLNFIMSYAWAQEASLIAENDVESTKFNDPLARMMFPQSYTMWPSVSDVDNVTMPAALAQS</sequence>
<comment type="caution">
    <text evidence="1">The sequence shown here is derived from an EMBL/GenBank/DDBJ whole genome shotgun (WGS) entry which is preliminary data.</text>
</comment>
<dbReference type="AlphaFoldDB" id="A0A168A2G9"/>
<dbReference type="OrthoDB" id="7777654at2759"/>